<dbReference type="GO" id="GO:0006281">
    <property type="term" value="P:DNA repair"/>
    <property type="evidence" value="ECO:0007669"/>
    <property type="project" value="UniProtKB-KW"/>
</dbReference>
<dbReference type="SUPFAM" id="SSF52540">
    <property type="entry name" value="P-loop containing nucleoside triphosphate hydrolases"/>
    <property type="match status" value="2"/>
</dbReference>
<dbReference type="Pfam" id="PF00270">
    <property type="entry name" value="DEAD"/>
    <property type="match status" value="1"/>
</dbReference>
<evidence type="ECO:0000313" key="11">
    <source>
        <dbReference type="Proteomes" id="UP000178574"/>
    </source>
</evidence>
<keyword evidence="4 10" id="KW-0347">Helicase</keyword>
<organism evidence="10 11">
    <name type="scientific">Candidatus Sungbacteria bacterium RIFCSPHIGHO2_01_FULL_50_25</name>
    <dbReference type="NCBI Taxonomy" id="1802265"/>
    <lineage>
        <taxon>Bacteria</taxon>
        <taxon>Candidatus Sungiibacteriota</taxon>
    </lineage>
</organism>
<feature type="domain" description="Helicase ATP-binding" evidence="8">
    <location>
        <begin position="220"/>
        <end position="372"/>
    </location>
</feature>
<evidence type="ECO:0000313" key="10">
    <source>
        <dbReference type="EMBL" id="OGZ96070.1"/>
    </source>
</evidence>
<keyword evidence="6" id="KW-0238">DNA-binding</keyword>
<dbReference type="GO" id="GO:0005524">
    <property type="term" value="F:ATP binding"/>
    <property type="evidence" value="ECO:0007669"/>
    <property type="project" value="UniProtKB-KW"/>
</dbReference>
<keyword evidence="3" id="KW-0378">Hydrolase</keyword>
<dbReference type="EMBL" id="MHQD01000021">
    <property type="protein sequence ID" value="OGZ96070.1"/>
    <property type="molecule type" value="Genomic_DNA"/>
</dbReference>
<keyword evidence="2" id="KW-0227">DNA damage</keyword>
<accession>A0A1G2KCB2</accession>
<dbReference type="GO" id="GO:0003677">
    <property type="term" value="F:DNA binding"/>
    <property type="evidence" value="ECO:0007669"/>
    <property type="project" value="UniProtKB-KW"/>
</dbReference>
<dbReference type="SUPFAM" id="SSF50249">
    <property type="entry name" value="Nucleic acid-binding proteins"/>
    <property type="match status" value="1"/>
</dbReference>
<gene>
    <name evidence="10" type="ORF">A2847_02450</name>
</gene>
<feature type="non-terminal residue" evidence="10">
    <location>
        <position position="1"/>
    </location>
</feature>
<dbReference type="SMART" id="SM00487">
    <property type="entry name" value="DEXDc"/>
    <property type="match status" value="1"/>
</dbReference>
<dbReference type="PROSITE" id="PS51192">
    <property type="entry name" value="HELICASE_ATP_BIND_1"/>
    <property type="match status" value="1"/>
</dbReference>
<dbReference type="InterPro" id="IPR004365">
    <property type="entry name" value="NA-bd_OB_tRNA"/>
</dbReference>
<dbReference type="PROSITE" id="PS51194">
    <property type="entry name" value="HELICASE_CTER"/>
    <property type="match status" value="1"/>
</dbReference>
<evidence type="ECO:0000256" key="5">
    <source>
        <dbReference type="ARBA" id="ARBA00022840"/>
    </source>
</evidence>
<dbReference type="GO" id="GO:0016787">
    <property type="term" value="F:hydrolase activity"/>
    <property type="evidence" value="ECO:0007669"/>
    <property type="project" value="UniProtKB-KW"/>
</dbReference>
<dbReference type="CDD" id="cd04488">
    <property type="entry name" value="RecG_wedge_OBF"/>
    <property type="match status" value="1"/>
</dbReference>
<dbReference type="NCBIfam" id="NF008168">
    <property type="entry name" value="PRK10917.2-2"/>
    <property type="match status" value="1"/>
</dbReference>
<proteinExistence type="predicted"/>
<dbReference type="GO" id="GO:0003678">
    <property type="term" value="F:DNA helicase activity"/>
    <property type="evidence" value="ECO:0007669"/>
    <property type="project" value="TreeGrafter"/>
</dbReference>
<dbReference type="SMART" id="SM00490">
    <property type="entry name" value="HELICc"/>
    <property type="match status" value="1"/>
</dbReference>
<dbReference type="Pfam" id="PF00271">
    <property type="entry name" value="Helicase_C"/>
    <property type="match status" value="1"/>
</dbReference>
<feature type="domain" description="Helicase C-terminal" evidence="9">
    <location>
        <begin position="391"/>
        <end position="570"/>
    </location>
</feature>
<reference evidence="10 11" key="1">
    <citation type="journal article" date="2016" name="Nat. Commun.">
        <title>Thousands of microbial genomes shed light on interconnected biogeochemical processes in an aquifer system.</title>
        <authorList>
            <person name="Anantharaman K."/>
            <person name="Brown C.T."/>
            <person name="Hug L.A."/>
            <person name="Sharon I."/>
            <person name="Castelle C.J."/>
            <person name="Probst A.J."/>
            <person name="Thomas B.C."/>
            <person name="Singh A."/>
            <person name="Wilkins M.J."/>
            <person name="Karaoz U."/>
            <person name="Brodie E.L."/>
            <person name="Williams K.H."/>
            <person name="Hubbard S.S."/>
            <person name="Banfield J.F."/>
        </authorList>
    </citation>
    <scope>NUCLEOTIDE SEQUENCE [LARGE SCALE GENOMIC DNA]</scope>
</reference>
<dbReference type="InterPro" id="IPR011545">
    <property type="entry name" value="DEAD/DEAH_box_helicase_dom"/>
</dbReference>
<keyword evidence="5" id="KW-0067">ATP-binding</keyword>
<evidence type="ECO:0000259" key="8">
    <source>
        <dbReference type="PROSITE" id="PS51192"/>
    </source>
</evidence>
<dbReference type="InterPro" id="IPR012340">
    <property type="entry name" value="NA-bd_OB-fold"/>
</dbReference>
<dbReference type="Proteomes" id="UP000178574">
    <property type="component" value="Unassembled WGS sequence"/>
</dbReference>
<evidence type="ECO:0000256" key="7">
    <source>
        <dbReference type="ARBA" id="ARBA00023204"/>
    </source>
</evidence>
<evidence type="ECO:0000256" key="2">
    <source>
        <dbReference type="ARBA" id="ARBA00022763"/>
    </source>
</evidence>
<dbReference type="InterPro" id="IPR014001">
    <property type="entry name" value="Helicase_ATP-bd"/>
</dbReference>
<dbReference type="Gene3D" id="3.40.50.300">
    <property type="entry name" value="P-loop containing nucleotide triphosphate hydrolases"/>
    <property type="match status" value="2"/>
</dbReference>
<dbReference type="InterPro" id="IPR001650">
    <property type="entry name" value="Helicase_C-like"/>
</dbReference>
<evidence type="ECO:0000256" key="6">
    <source>
        <dbReference type="ARBA" id="ARBA00023125"/>
    </source>
</evidence>
<protein>
    <submittedName>
        <fullName evidence="10">ATP-dependent DNA helicase RecG</fullName>
    </submittedName>
</protein>
<name>A0A1G2KCB2_9BACT</name>
<dbReference type="InterPro" id="IPR047112">
    <property type="entry name" value="RecG/Mfd"/>
</dbReference>
<keyword evidence="1" id="KW-0547">Nucleotide-binding</keyword>
<sequence>ISVHRTFRKRMALKISVHRTFRKRMALTEAVIRDETGNIKAVWFNQPFIAKNVSEGSAVLVSGKIAKGPGGNYLQNPSYERVGARAIHTGGLVAVYPESWGITSRWLRYLISQFIGLRAHIKDSLKDSVRVRNQLPLLGDALYNIHFPKTKKDAETAERRFSFENLFFIQLRALRERGRLKQNHAPKIPLDVSLIKKFTASLPFPFTDAQRRSLWEIASDMAKPSPMNRLLEGDVGSGKTVVAAAAALLAARAGYRAVFMAPTEILARQHFATLEKFLSPFGVSLGFCTGAEKRADRADIVAGTHALIQKNISFENLGLVVVDEQHRFGVRERAHLVKNGSEEIPHFLSMSATPIPRTLALTVYGDLDLSILDEMPKYRKAVITKVIDSRGRADAYQRIREEVLKGRQVFVICPRIDLPDPNASATKRAYQQKLLLSEVKSVKEEYKKLSEGVFKDLRVSMLHGKMKAKEKALVMERFRRQESDILVSTSVVEVGIDIPNASVMMIEGAERFGLAQLHQFRGRVGRGADQSYCFLFSTEDGIAARRLRAVEEAKNGFELAQKDLEIRGPGDFFGTAQSGFSRDLLKGVSDPELVRAARREAIEILRADPALSDSPEIKKRLAEFEAVHWE</sequence>
<dbReference type="AlphaFoldDB" id="A0A1G2KCB2"/>
<comment type="caution">
    <text evidence="10">The sequence shown here is derived from an EMBL/GenBank/DDBJ whole genome shotgun (WGS) entry which is preliminary data.</text>
</comment>
<evidence type="ECO:0000256" key="1">
    <source>
        <dbReference type="ARBA" id="ARBA00022741"/>
    </source>
</evidence>
<dbReference type="PANTHER" id="PTHR47964">
    <property type="entry name" value="ATP-DEPENDENT DNA HELICASE HOMOLOG RECG, CHLOROPLASTIC"/>
    <property type="match status" value="1"/>
</dbReference>
<dbReference type="PANTHER" id="PTHR47964:SF1">
    <property type="entry name" value="ATP-DEPENDENT DNA HELICASE HOMOLOG RECG, CHLOROPLASTIC"/>
    <property type="match status" value="1"/>
</dbReference>
<dbReference type="Pfam" id="PF19833">
    <property type="entry name" value="RecG_dom3_C"/>
    <property type="match status" value="1"/>
</dbReference>
<evidence type="ECO:0000256" key="3">
    <source>
        <dbReference type="ARBA" id="ARBA00022801"/>
    </source>
</evidence>
<keyword evidence="7" id="KW-0234">DNA repair</keyword>
<dbReference type="InterPro" id="IPR027417">
    <property type="entry name" value="P-loop_NTPase"/>
</dbReference>
<dbReference type="InterPro" id="IPR045562">
    <property type="entry name" value="RecG_dom3_C"/>
</dbReference>
<dbReference type="Pfam" id="PF01336">
    <property type="entry name" value="tRNA_anti-codon"/>
    <property type="match status" value="1"/>
</dbReference>
<evidence type="ECO:0000259" key="9">
    <source>
        <dbReference type="PROSITE" id="PS51194"/>
    </source>
</evidence>
<dbReference type="Gene3D" id="2.40.50.140">
    <property type="entry name" value="Nucleic acid-binding proteins"/>
    <property type="match status" value="1"/>
</dbReference>
<evidence type="ECO:0000256" key="4">
    <source>
        <dbReference type="ARBA" id="ARBA00022806"/>
    </source>
</evidence>